<protein>
    <recommendedName>
        <fullName evidence="4">Excreted virulence factor EspC (Type VII ESX diderm)</fullName>
    </recommendedName>
</protein>
<reference evidence="2 3" key="1">
    <citation type="submission" date="2021-01" db="EMBL/GenBank/DDBJ databases">
        <title>Whole genome shotgun sequence of Actinoplanes palleronii NBRC 14916.</title>
        <authorList>
            <person name="Komaki H."/>
            <person name="Tamura T."/>
        </authorList>
    </citation>
    <scope>NUCLEOTIDE SEQUENCE [LARGE SCALE GENOMIC DNA]</scope>
    <source>
        <strain evidence="2 3">NBRC 14916</strain>
    </source>
</reference>
<dbReference type="EMBL" id="BOMS01000035">
    <property type="protein sequence ID" value="GIE66477.1"/>
    <property type="molecule type" value="Genomic_DNA"/>
</dbReference>
<organism evidence="2 3">
    <name type="scientific">Actinoplanes palleronii</name>
    <dbReference type="NCBI Taxonomy" id="113570"/>
    <lineage>
        <taxon>Bacteria</taxon>
        <taxon>Bacillati</taxon>
        <taxon>Actinomycetota</taxon>
        <taxon>Actinomycetes</taxon>
        <taxon>Micromonosporales</taxon>
        <taxon>Micromonosporaceae</taxon>
        <taxon>Actinoplanes</taxon>
    </lineage>
</organism>
<dbReference type="Proteomes" id="UP000624709">
    <property type="component" value="Unassembled WGS sequence"/>
</dbReference>
<gene>
    <name evidence="2" type="ORF">Apa02nite_025850</name>
</gene>
<evidence type="ECO:0008006" key="4">
    <source>
        <dbReference type="Google" id="ProtNLM"/>
    </source>
</evidence>
<evidence type="ECO:0000313" key="3">
    <source>
        <dbReference type="Proteomes" id="UP000624709"/>
    </source>
</evidence>
<dbReference type="RefSeq" id="WP_203825232.1">
    <property type="nucleotide sequence ID" value="NZ_BAAATY010000007.1"/>
</dbReference>
<proteinExistence type="predicted"/>
<comment type="caution">
    <text evidence="2">The sequence shown here is derived from an EMBL/GenBank/DDBJ whole genome shotgun (WGS) entry which is preliminary data.</text>
</comment>
<name>A0ABQ4B7B3_9ACTN</name>
<accession>A0ABQ4B7B3</accession>
<keyword evidence="3" id="KW-1185">Reference proteome</keyword>
<evidence type="ECO:0000313" key="2">
    <source>
        <dbReference type="EMBL" id="GIE66477.1"/>
    </source>
</evidence>
<sequence length="111" mass="11852">MTFRVEPSSLRLYAAELTDQSEAAEETRGYASKWGTFGPHDQGALGFLHGKHGDLMAQLTDTLTKLATVLDTSATNMRGVAETYENTDAKSAAEIDGSYPPAQRPITSAGS</sequence>
<evidence type="ECO:0000256" key="1">
    <source>
        <dbReference type="SAM" id="MobiDB-lite"/>
    </source>
</evidence>
<feature type="region of interest" description="Disordered" evidence="1">
    <location>
        <begin position="88"/>
        <end position="111"/>
    </location>
</feature>